<organism evidence="1 2">
    <name type="scientific">Nephila pilipes</name>
    <name type="common">Giant wood spider</name>
    <name type="synonym">Nephila maculata</name>
    <dbReference type="NCBI Taxonomy" id="299642"/>
    <lineage>
        <taxon>Eukaryota</taxon>
        <taxon>Metazoa</taxon>
        <taxon>Ecdysozoa</taxon>
        <taxon>Arthropoda</taxon>
        <taxon>Chelicerata</taxon>
        <taxon>Arachnida</taxon>
        <taxon>Araneae</taxon>
        <taxon>Araneomorphae</taxon>
        <taxon>Entelegynae</taxon>
        <taxon>Araneoidea</taxon>
        <taxon>Nephilidae</taxon>
        <taxon>Nephila</taxon>
    </lineage>
</organism>
<keyword evidence="2" id="KW-1185">Reference proteome</keyword>
<gene>
    <name evidence="1" type="ORF">NPIL_122461</name>
</gene>
<name>A0A8X6P5N1_NEPPI</name>
<reference evidence="1" key="1">
    <citation type="submission" date="2020-08" db="EMBL/GenBank/DDBJ databases">
        <title>Multicomponent nature underlies the extraordinary mechanical properties of spider dragline silk.</title>
        <authorList>
            <person name="Kono N."/>
            <person name="Nakamura H."/>
            <person name="Mori M."/>
            <person name="Yoshida Y."/>
            <person name="Ohtoshi R."/>
            <person name="Malay A.D."/>
            <person name="Moran D.A.P."/>
            <person name="Tomita M."/>
            <person name="Numata K."/>
            <person name="Arakawa K."/>
        </authorList>
    </citation>
    <scope>NUCLEOTIDE SEQUENCE</scope>
</reference>
<protein>
    <submittedName>
        <fullName evidence="1">Uncharacterized protein</fullName>
    </submittedName>
</protein>
<proteinExistence type="predicted"/>
<accession>A0A8X6P5N1</accession>
<dbReference type="AlphaFoldDB" id="A0A8X6P5N1"/>
<dbReference type="EMBL" id="BMAW01016159">
    <property type="protein sequence ID" value="GFT47683.1"/>
    <property type="molecule type" value="Genomic_DNA"/>
</dbReference>
<sequence>MVMFSPFERQLSFENDPFIEHQIDTGCSLVATASLSTPPSRRNLLLKILMITLSTPYATSKLYRKCFFNDYKALLDPNLPVSIAYYKRNMYVFNAGFHNFHMIMRFIWYAWDKKLFRPGCPRNCFLLLEDENVTMQQYVIAYSDMCI</sequence>
<comment type="caution">
    <text evidence="1">The sequence shown here is derived from an EMBL/GenBank/DDBJ whole genome shotgun (WGS) entry which is preliminary data.</text>
</comment>
<evidence type="ECO:0000313" key="2">
    <source>
        <dbReference type="Proteomes" id="UP000887013"/>
    </source>
</evidence>
<dbReference type="Proteomes" id="UP000887013">
    <property type="component" value="Unassembled WGS sequence"/>
</dbReference>
<evidence type="ECO:0000313" key="1">
    <source>
        <dbReference type="EMBL" id="GFT47683.1"/>
    </source>
</evidence>
<dbReference type="OrthoDB" id="6599971at2759"/>